<evidence type="ECO:0000313" key="2">
    <source>
        <dbReference type="EMBL" id="MQL71905.1"/>
    </source>
</evidence>
<dbReference type="Pfam" id="PF08079">
    <property type="entry name" value="Ribosomal_L30_N"/>
    <property type="match status" value="1"/>
</dbReference>
<dbReference type="GO" id="GO:0003735">
    <property type="term" value="F:structural constituent of ribosome"/>
    <property type="evidence" value="ECO:0007669"/>
    <property type="project" value="TreeGrafter"/>
</dbReference>
<dbReference type="OrthoDB" id="1723886at2759"/>
<protein>
    <recommendedName>
        <fullName evidence="1">Large ribosomal subunit protein uL30 N-terminal eukaryotes domain-containing protein</fullName>
    </recommendedName>
</protein>
<dbReference type="EMBL" id="NMUH01000112">
    <property type="protein sequence ID" value="MQL71905.1"/>
    <property type="molecule type" value="Genomic_DNA"/>
</dbReference>
<dbReference type="InterPro" id="IPR012988">
    <property type="entry name" value="Ribosomal_uL30_N_euk"/>
</dbReference>
<dbReference type="PANTHER" id="PTHR11524:SF36">
    <property type="entry name" value="LARGE RIBOSOMAL SUBUNIT PROTEIN UL30Z"/>
    <property type="match status" value="1"/>
</dbReference>
<dbReference type="PANTHER" id="PTHR11524">
    <property type="entry name" value="60S RIBOSOMAL PROTEIN L7"/>
    <property type="match status" value="1"/>
</dbReference>
<proteinExistence type="predicted"/>
<organism evidence="2 3">
    <name type="scientific">Colocasia esculenta</name>
    <name type="common">Wild taro</name>
    <name type="synonym">Arum esculentum</name>
    <dbReference type="NCBI Taxonomy" id="4460"/>
    <lineage>
        <taxon>Eukaryota</taxon>
        <taxon>Viridiplantae</taxon>
        <taxon>Streptophyta</taxon>
        <taxon>Embryophyta</taxon>
        <taxon>Tracheophyta</taxon>
        <taxon>Spermatophyta</taxon>
        <taxon>Magnoliopsida</taxon>
        <taxon>Liliopsida</taxon>
        <taxon>Araceae</taxon>
        <taxon>Aroideae</taxon>
        <taxon>Colocasieae</taxon>
        <taxon>Colocasia</taxon>
    </lineage>
</organism>
<reference evidence="2" key="1">
    <citation type="submission" date="2017-07" db="EMBL/GenBank/DDBJ databases">
        <title>Taro Niue Genome Assembly and Annotation.</title>
        <authorList>
            <person name="Atibalentja N."/>
            <person name="Keating K."/>
            <person name="Fields C.J."/>
        </authorList>
    </citation>
    <scope>NUCLEOTIDE SEQUENCE</scope>
    <source>
        <strain evidence="2">Niue_2</strain>
        <tissue evidence="2">Leaf</tissue>
    </source>
</reference>
<evidence type="ECO:0000259" key="1">
    <source>
        <dbReference type="Pfam" id="PF08079"/>
    </source>
</evidence>
<dbReference type="InterPro" id="IPR039699">
    <property type="entry name" value="Ribosomal_uL30"/>
</dbReference>
<feature type="domain" description="Large ribosomal subunit protein uL30 N-terminal eukaryotes" evidence="1">
    <location>
        <begin position="13"/>
        <end position="65"/>
    </location>
</feature>
<sequence length="93" mass="11133">MMASEEAQPLTYVPETILKKRKGNEQWALKKKEHLEARKKIKKDRLKNIIKRPEQFVKEYRDKVKTCNLTLMFKFSGFAKNLVMMCYQPKINI</sequence>
<dbReference type="GO" id="GO:0003723">
    <property type="term" value="F:RNA binding"/>
    <property type="evidence" value="ECO:0007669"/>
    <property type="project" value="TreeGrafter"/>
</dbReference>
<dbReference type="AlphaFoldDB" id="A0A843TLI2"/>
<dbReference type="Proteomes" id="UP000652761">
    <property type="component" value="Unassembled WGS sequence"/>
</dbReference>
<dbReference type="GO" id="GO:0000463">
    <property type="term" value="P:maturation of LSU-rRNA from tricistronic rRNA transcript (SSU-rRNA, 5.8S rRNA, LSU-rRNA)"/>
    <property type="evidence" value="ECO:0007669"/>
    <property type="project" value="TreeGrafter"/>
</dbReference>
<accession>A0A843TLI2</accession>
<name>A0A843TLI2_COLES</name>
<gene>
    <name evidence="2" type="ORF">Taro_004212</name>
</gene>
<keyword evidence="3" id="KW-1185">Reference proteome</keyword>
<dbReference type="GO" id="GO:0022625">
    <property type="term" value="C:cytosolic large ribosomal subunit"/>
    <property type="evidence" value="ECO:0007669"/>
    <property type="project" value="TreeGrafter"/>
</dbReference>
<evidence type="ECO:0000313" key="3">
    <source>
        <dbReference type="Proteomes" id="UP000652761"/>
    </source>
</evidence>
<comment type="caution">
    <text evidence="2">The sequence shown here is derived from an EMBL/GenBank/DDBJ whole genome shotgun (WGS) entry which is preliminary data.</text>
</comment>